<dbReference type="OMA" id="ICASNDD"/>
<evidence type="ECO:0000256" key="5">
    <source>
        <dbReference type="ARBA" id="ARBA00022989"/>
    </source>
</evidence>
<feature type="transmembrane region" description="Helical" evidence="7">
    <location>
        <begin position="48"/>
        <end position="68"/>
    </location>
</feature>
<evidence type="ECO:0000313" key="10">
    <source>
        <dbReference type="Proteomes" id="UP000007148"/>
    </source>
</evidence>
<feature type="transmembrane region" description="Helical" evidence="7">
    <location>
        <begin position="298"/>
        <end position="318"/>
    </location>
</feature>
<feature type="transmembrane region" description="Helical" evidence="7">
    <location>
        <begin position="200"/>
        <end position="220"/>
    </location>
</feature>
<keyword evidence="3 7" id="KW-0812">Transmembrane</keyword>
<evidence type="ECO:0000256" key="2">
    <source>
        <dbReference type="ARBA" id="ARBA00022448"/>
    </source>
</evidence>
<feature type="transmembrane region" description="Helical" evidence="7">
    <location>
        <begin position="170"/>
        <end position="188"/>
    </location>
</feature>
<proteinExistence type="predicted"/>
<comment type="subcellular location">
    <subcellularLocation>
        <location evidence="1">Membrane</location>
        <topology evidence="1">Multi-pass membrane protein</topology>
    </subcellularLocation>
</comment>
<keyword evidence="5 7" id="KW-1133">Transmembrane helix</keyword>
<dbReference type="PANTHER" id="PTHR43341">
    <property type="entry name" value="AMINO ACID PERMEASE"/>
    <property type="match status" value="1"/>
</dbReference>
<evidence type="ECO:0000256" key="6">
    <source>
        <dbReference type="ARBA" id="ARBA00023136"/>
    </source>
</evidence>
<dbReference type="FunCoup" id="G4TEC1">
    <property type="interactions" value="185"/>
</dbReference>
<evidence type="ECO:0000256" key="1">
    <source>
        <dbReference type="ARBA" id="ARBA00004141"/>
    </source>
</evidence>
<comment type="caution">
    <text evidence="9">The sequence shown here is derived from an EMBL/GenBank/DDBJ whole genome shotgun (WGS) entry which is preliminary data.</text>
</comment>
<feature type="transmembrane region" description="Helical" evidence="7">
    <location>
        <begin position="427"/>
        <end position="450"/>
    </location>
</feature>
<dbReference type="InterPro" id="IPR004841">
    <property type="entry name" value="AA-permease/SLC12A_dom"/>
</dbReference>
<dbReference type="Pfam" id="PF00324">
    <property type="entry name" value="AA_permease"/>
    <property type="match status" value="1"/>
</dbReference>
<feature type="transmembrane region" description="Helical" evidence="7">
    <location>
        <begin position="80"/>
        <end position="101"/>
    </location>
</feature>
<keyword evidence="10" id="KW-1185">Reference proteome</keyword>
<dbReference type="GO" id="GO:0015171">
    <property type="term" value="F:amino acid transmembrane transporter activity"/>
    <property type="evidence" value="ECO:0007669"/>
    <property type="project" value="TreeGrafter"/>
</dbReference>
<dbReference type="PANTHER" id="PTHR43341:SF1">
    <property type="entry name" value="GENERAL AMINO-ACID PERMEASE GAP1"/>
    <property type="match status" value="1"/>
</dbReference>
<dbReference type="InterPro" id="IPR050524">
    <property type="entry name" value="APC_YAT"/>
</dbReference>
<sequence length="567" mass="62752">MNPTATGYMDNGGSDEMDDESVVVHQVAPKDYAGREEERKKRTLRRELNSYQVTMITLGGTLGTGLLVASGTALSQGGPLGLLLAYIFLGFVAYCMMTSLCELSSYLPHKKGFIGLISRYVHPAIGFGLGWTYLCRFIFVPPSHINTAAIVMSYINDTTDRPSINPVPSAAWRVIFIVGVNLLAIRGFGRLEFWLSSFKVVALIVLILFGLVVDLGGVRLKSGNFERIGFRYWQPPAGPMGHGVRGNVPDPNPTQTFLGFWATLVRVLFAYEGMELIGVVVGEAANPRVSVPKAIKQTYRLVITLYITTVFIIGLICASNDDTFTGRRQSRGQISPFIIAANNLSARALVPVINSTIIMFALSAATSNIYTGSRLLYGLALDGQAPKILTKLAVGGRPLLALAACSAWCFLSYLGQNDGKANHAFDFFVDVSTTAGSLSWICIFWAHIRFRQALQAQNQPLSTLKYLAPLHPYGTWFSLIVTVIFAIFKGYESFVKRHVGGLIAAYVLFPWFFALVGFWKYFKHGTFVPLDKINLQEGKREIDLEEEDYFMRKAGQPPQSWWKRVLN</sequence>
<dbReference type="EMBL" id="CAFZ01000060">
    <property type="protein sequence ID" value="CCA69668.1"/>
    <property type="molecule type" value="Genomic_DNA"/>
</dbReference>
<feature type="transmembrane region" description="Helical" evidence="7">
    <location>
        <begin position="470"/>
        <end position="488"/>
    </location>
</feature>
<accession>G4TEC1</accession>
<reference evidence="9 10" key="1">
    <citation type="journal article" date="2011" name="PLoS Pathog.">
        <title>Endophytic Life Strategies Decoded by Genome and Transcriptome Analyses of the Mutualistic Root Symbiont Piriformospora indica.</title>
        <authorList>
            <person name="Zuccaro A."/>
            <person name="Lahrmann U."/>
            <person name="Guldener U."/>
            <person name="Langen G."/>
            <person name="Pfiffi S."/>
            <person name="Biedenkopf D."/>
            <person name="Wong P."/>
            <person name="Samans B."/>
            <person name="Grimm C."/>
            <person name="Basiewicz M."/>
            <person name="Murat C."/>
            <person name="Martin F."/>
            <person name="Kogel K.H."/>
        </authorList>
    </citation>
    <scope>NUCLEOTIDE SEQUENCE [LARGE SCALE GENOMIC DNA]</scope>
    <source>
        <strain evidence="9 10">DSM 11827</strain>
    </source>
</reference>
<evidence type="ECO:0000313" key="9">
    <source>
        <dbReference type="EMBL" id="CCA69668.1"/>
    </source>
</evidence>
<feature type="domain" description="Amino acid permease/ SLC12A" evidence="8">
    <location>
        <begin position="53"/>
        <end position="521"/>
    </location>
</feature>
<evidence type="ECO:0000256" key="4">
    <source>
        <dbReference type="ARBA" id="ARBA00022970"/>
    </source>
</evidence>
<feature type="transmembrane region" description="Helical" evidence="7">
    <location>
        <begin position="399"/>
        <end position="415"/>
    </location>
</feature>
<dbReference type="STRING" id="1109443.G4TEC1"/>
<keyword evidence="6 7" id="KW-0472">Membrane</keyword>
<dbReference type="Gene3D" id="1.20.1740.10">
    <property type="entry name" value="Amino acid/polyamine transporter I"/>
    <property type="match status" value="1"/>
</dbReference>
<dbReference type="FunFam" id="1.20.1740.10:FF:000001">
    <property type="entry name" value="Amino acid permease"/>
    <property type="match status" value="1"/>
</dbReference>
<evidence type="ECO:0000256" key="3">
    <source>
        <dbReference type="ARBA" id="ARBA00022692"/>
    </source>
</evidence>
<evidence type="ECO:0000259" key="8">
    <source>
        <dbReference type="Pfam" id="PF00324"/>
    </source>
</evidence>
<feature type="transmembrane region" description="Helical" evidence="7">
    <location>
        <begin position="348"/>
        <end position="370"/>
    </location>
</feature>
<dbReference type="Proteomes" id="UP000007148">
    <property type="component" value="Unassembled WGS sequence"/>
</dbReference>
<keyword evidence="4" id="KW-0029">Amino-acid transport</keyword>
<dbReference type="HOGENOM" id="CLU_007946_12_1_1"/>
<protein>
    <submittedName>
        <fullName evidence="9">Probable DIP5-glutamate and aspartate permease</fullName>
    </submittedName>
</protein>
<dbReference type="eggNOG" id="KOG1286">
    <property type="taxonomic scope" value="Eukaryota"/>
</dbReference>
<dbReference type="AlphaFoldDB" id="G4TEC1"/>
<keyword evidence="2" id="KW-0813">Transport</keyword>
<organism evidence="9 10">
    <name type="scientific">Serendipita indica (strain DSM 11827)</name>
    <name type="common">Root endophyte fungus</name>
    <name type="synonym">Piriformospora indica</name>
    <dbReference type="NCBI Taxonomy" id="1109443"/>
    <lineage>
        <taxon>Eukaryota</taxon>
        <taxon>Fungi</taxon>
        <taxon>Dikarya</taxon>
        <taxon>Basidiomycota</taxon>
        <taxon>Agaricomycotina</taxon>
        <taxon>Agaricomycetes</taxon>
        <taxon>Sebacinales</taxon>
        <taxon>Serendipitaceae</taxon>
        <taxon>Serendipita</taxon>
    </lineage>
</organism>
<name>G4TEC1_SERID</name>
<feature type="transmembrane region" description="Helical" evidence="7">
    <location>
        <begin position="113"/>
        <end position="134"/>
    </location>
</feature>
<dbReference type="PIRSF" id="PIRSF006060">
    <property type="entry name" value="AA_transporter"/>
    <property type="match status" value="1"/>
</dbReference>
<feature type="transmembrane region" description="Helical" evidence="7">
    <location>
        <begin position="500"/>
        <end position="522"/>
    </location>
</feature>
<dbReference type="OrthoDB" id="3228885at2759"/>
<dbReference type="InParanoid" id="G4TEC1"/>
<evidence type="ECO:0000256" key="7">
    <source>
        <dbReference type="SAM" id="Phobius"/>
    </source>
</evidence>
<dbReference type="GO" id="GO:0016020">
    <property type="term" value="C:membrane"/>
    <property type="evidence" value="ECO:0007669"/>
    <property type="project" value="UniProtKB-SubCell"/>
</dbReference>
<gene>
    <name evidence="9" type="ORF">PIIN_03607</name>
</gene>